<dbReference type="eggNOG" id="COG0463">
    <property type="taxonomic scope" value="Bacteria"/>
</dbReference>
<evidence type="ECO:0000256" key="2">
    <source>
        <dbReference type="ARBA" id="ARBA00022692"/>
    </source>
</evidence>
<feature type="transmembrane region" description="Helical" evidence="5">
    <location>
        <begin position="293"/>
        <end position="312"/>
    </location>
</feature>
<dbReference type="CDD" id="cd04179">
    <property type="entry name" value="DPM_DPG-synthase_like"/>
    <property type="match status" value="1"/>
</dbReference>
<feature type="transmembrane region" description="Helical" evidence="5">
    <location>
        <begin position="318"/>
        <end position="336"/>
    </location>
</feature>
<dbReference type="STRING" id="160454.RV10_GL002495"/>
<evidence type="ECO:0000256" key="1">
    <source>
        <dbReference type="ARBA" id="ARBA00004141"/>
    </source>
</evidence>
<dbReference type="GO" id="GO:0006487">
    <property type="term" value="P:protein N-linked glycosylation"/>
    <property type="evidence" value="ECO:0007669"/>
    <property type="project" value="TreeGrafter"/>
</dbReference>
<gene>
    <name evidence="8" type="ORF">UAU_03483</name>
</gene>
<feature type="transmembrane region" description="Helical" evidence="5">
    <location>
        <begin position="255"/>
        <end position="272"/>
    </location>
</feature>
<organism evidence="8 9">
    <name type="scientific">Enterococcus pallens ATCC BAA-351</name>
    <dbReference type="NCBI Taxonomy" id="1158607"/>
    <lineage>
        <taxon>Bacteria</taxon>
        <taxon>Bacillati</taxon>
        <taxon>Bacillota</taxon>
        <taxon>Bacilli</taxon>
        <taxon>Lactobacillales</taxon>
        <taxon>Enterococcaceae</taxon>
        <taxon>Enterococcus</taxon>
    </lineage>
</organism>
<dbReference type="Gene3D" id="3.90.550.10">
    <property type="entry name" value="Spore Coat Polysaccharide Biosynthesis Protein SpsA, Chain A"/>
    <property type="match status" value="1"/>
</dbReference>
<reference evidence="8 9" key="1">
    <citation type="submission" date="2013-02" db="EMBL/GenBank/DDBJ databases">
        <title>The Genome Sequence of Enterococcus pallens BAA-351.</title>
        <authorList>
            <consortium name="The Broad Institute Genome Sequencing Platform"/>
            <consortium name="The Broad Institute Genome Sequencing Center for Infectious Disease"/>
            <person name="Earl A.M."/>
            <person name="Gilmore M.S."/>
            <person name="Lebreton F."/>
            <person name="Walker B."/>
            <person name="Young S.K."/>
            <person name="Zeng Q."/>
            <person name="Gargeya S."/>
            <person name="Fitzgerald M."/>
            <person name="Haas B."/>
            <person name="Abouelleil A."/>
            <person name="Alvarado L."/>
            <person name="Arachchi H.M."/>
            <person name="Berlin A.M."/>
            <person name="Chapman S.B."/>
            <person name="Dewar J."/>
            <person name="Goldberg J."/>
            <person name="Griggs A."/>
            <person name="Gujja S."/>
            <person name="Hansen M."/>
            <person name="Howarth C."/>
            <person name="Imamovic A."/>
            <person name="Larimer J."/>
            <person name="McCowan C."/>
            <person name="Murphy C."/>
            <person name="Neiman D."/>
            <person name="Pearson M."/>
            <person name="Priest M."/>
            <person name="Roberts A."/>
            <person name="Saif S."/>
            <person name="Shea T."/>
            <person name="Sisk P."/>
            <person name="Sykes S."/>
            <person name="Wortman J."/>
            <person name="Nusbaum C."/>
            <person name="Birren B."/>
        </authorList>
    </citation>
    <scope>NUCLEOTIDE SEQUENCE [LARGE SCALE GENOMIC DNA]</scope>
    <source>
        <strain evidence="8 9">ATCC BAA-351</strain>
    </source>
</reference>
<dbReference type="SUPFAM" id="SSF53448">
    <property type="entry name" value="Nucleotide-diphospho-sugar transferases"/>
    <property type="match status" value="1"/>
</dbReference>
<evidence type="ECO:0000256" key="5">
    <source>
        <dbReference type="SAM" id="Phobius"/>
    </source>
</evidence>
<evidence type="ECO:0000259" key="7">
    <source>
        <dbReference type="Pfam" id="PF04138"/>
    </source>
</evidence>
<evidence type="ECO:0000313" key="8">
    <source>
        <dbReference type="EMBL" id="EOH90944.1"/>
    </source>
</evidence>
<dbReference type="Pfam" id="PF00535">
    <property type="entry name" value="Glycos_transf_2"/>
    <property type="match status" value="1"/>
</dbReference>
<comment type="subcellular location">
    <subcellularLocation>
        <location evidence="1">Membrane</location>
        <topology evidence="1">Multi-pass membrane protein</topology>
    </subcellularLocation>
</comment>
<dbReference type="Pfam" id="PF04138">
    <property type="entry name" value="GtrA_DPMS_TM"/>
    <property type="match status" value="1"/>
</dbReference>
<dbReference type="PATRIC" id="fig|1158607.3.peg.3477"/>
<evidence type="ECO:0000256" key="4">
    <source>
        <dbReference type="ARBA" id="ARBA00023136"/>
    </source>
</evidence>
<dbReference type="AlphaFoldDB" id="R2SSA7"/>
<accession>R2SSA7</accession>
<dbReference type="RefSeq" id="WP_010758460.1">
    <property type="nucleotide sequence ID" value="NZ_ASWD01000004.1"/>
</dbReference>
<keyword evidence="4 5" id="KW-0472">Membrane</keyword>
<dbReference type="GO" id="GO:0016020">
    <property type="term" value="C:membrane"/>
    <property type="evidence" value="ECO:0007669"/>
    <property type="project" value="UniProtKB-SubCell"/>
</dbReference>
<dbReference type="Proteomes" id="UP000013782">
    <property type="component" value="Unassembled WGS sequence"/>
</dbReference>
<evidence type="ECO:0000259" key="6">
    <source>
        <dbReference type="Pfam" id="PF00535"/>
    </source>
</evidence>
<comment type="caution">
    <text evidence="8">The sequence shown here is derived from an EMBL/GenBank/DDBJ whole genome shotgun (WGS) entry which is preliminary data.</text>
</comment>
<feature type="transmembrane region" description="Helical" evidence="5">
    <location>
        <begin position="226"/>
        <end position="249"/>
    </location>
</feature>
<proteinExistence type="predicted"/>
<evidence type="ECO:0000313" key="9">
    <source>
        <dbReference type="Proteomes" id="UP000013782"/>
    </source>
</evidence>
<evidence type="ECO:0008006" key="10">
    <source>
        <dbReference type="Google" id="ProtNLM"/>
    </source>
</evidence>
<dbReference type="InterPro" id="IPR029044">
    <property type="entry name" value="Nucleotide-diphossugar_trans"/>
</dbReference>
<protein>
    <recommendedName>
        <fullName evidence="10">Glycosyltransferase 2-like domain-containing protein</fullName>
    </recommendedName>
</protein>
<dbReference type="PANTHER" id="PTHR10859">
    <property type="entry name" value="GLYCOSYL TRANSFERASE"/>
    <property type="match status" value="1"/>
</dbReference>
<dbReference type="OrthoDB" id="9810303at2"/>
<evidence type="ECO:0000256" key="3">
    <source>
        <dbReference type="ARBA" id="ARBA00022989"/>
    </source>
</evidence>
<dbReference type="HOGENOM" id="CLU_033536_2_0_9"/>
<feature type="domain" description="Glycosyltransferase 2-like" evidence="6">
    <location>
        <begin position="4"/>
        <end position="142"/>
    </location>
</feature>
<keyword evidence="3 5" id="KW-1133">Transmembrane helix</keyword>
<name>R2SSA7_9ENTE</name>
<sequence>MTASIVIPTYEPESRFLPFLTTLLSQTDRPIIVIDDGSSDAYQAVFQEAKRKGAILLTHSQNKGKGSALKTAMRFQLKHLSEADGMVTADSDGQHQVADILKIADLVEKNQDTLFLGTRQFDQEQIPFKSRYGNKLTALMFRFSTGTALSDTQTGLRGIPQKYLFQLLEIPGQRFEYEMNMLMQANEFGLSLEEIPIETIYFGNNEHSHFRSVMDSWLVYLPFLKFIINSGLSAIFDILFFVILLKLVFPTASNALFVATAIARISSGFLNYQLNRHFVFKSAHKQIGEAGKYALLFMGQLLLSSLMVQGLAGLFQHIILVKVVVDCGIFFLSFYIQRRFVFKRGDMKIDQT</sequence>
<dbReference type="InterPro" id="IPR007267">
    <property type="entry name" value="GtrA_DPMS_TM"/>
</dbReference>
<feature type="domain" description="GtrA/DPMS transmembrane" evidence="7">
    <location>
        <begin position="225"/>
        <end position="342"/>
    </location>
</feature>
<dbReference type="PANTHER" id="PTHR10859:SF114">
    <property type="entry name" value="DOLICHOL-PHOSPHATE MANNOSYLTRANSFERASE"/>
    <property type="match status" value="1"/>
</dbReference>
<keyword evidence="2 5" id="KW-0812">Transmembrane</keyword>
<keyword evidence="9" id="KW-1185">Reference proteome</keyword>
<dbReference type="InterPro" id="IPR001173">
    <property type="entry name" value="Glyco_trans_2-like"/>
</dbReference>
<dbReference type="GO" id="GO:0000271">
    <property type="term" value="P:polysaccharide biosynthetic process"/>
    <property type="evidence" value="ECO:0007669"/>
    <property type="project" value="InterPro"/>
</dbReference>
<dbReference type="EMBL" id="AJAQ01000035">
    <property type="protein sequence ID" value="EOH90944.1"/>
    <property type="molecule type" value="Genomic_DNA"/>
</dbReference>